<dbReference type="PROSITE" id="PS00216">
    <property type="entry name" value="SUGAR_TRANSPORT_1"/>
    <property type="match status" value="1"/>
</dbReference>
<feature type="transmembrane region" description="Helical" evidence="8">
    <location>
        <begin position="304"/>
        <end position="325"/>
    </location>
</feature>
<keyword evidence="7 8" id="KW-0472">Membrane</keyword>
<feature type="transmembrane region" description="Helical" evidence="8">
    <location>
        <begin position="214"/>
        <end position="236"/>
    </location>
</feature>
<dbReference type="PANTHER" id="PTHR43124">
    <property type="entry name" value="PURINE EFFLUX PUMP PBUE"/>
    <property type="match status" value="1"/>
</dbReference>
<comment type="similarity">
    <text evidence="2">Belongs to the major facilitator superfamily. TCR/Tet family.</text>
</comment>
<dbReference type="PROSITE" id="PS00217">
    <property type="entry name" value="SUGAR_TRANSPORT_2"/>
    <property type="match status" value="1"/>
</dbReference>
<feature type="transmembrane region" description="Helical" evidence="8">
    <location>
        <begin position="72"/>
        <end position="92"/>
    </location>
</feature>
<dbReference type="RefSeq" id="WP_307322434.1">
    <property type="nucleotide sequence ID" value="NZ_JAUSUG010000003.1"/>
</dbReference>
<dbReference type="SUPFAM" id="SSF103473">
    <property type="entry name" value="MFS general substrate transporter"/>
    <property type="match status" value="1"/>
</dbReference>
<evidence type="ECO:0000313" key="11">
    <source>
        <dbReference type="Proteomes" id="UP001230005"/>
    </source>
</evidence>
<feature type="transmembrane region" description="Helical" evidence="8">
    <location>
        <begin position="370"/>
        <end position="390"/>
    </location>
</feature>
<proteinExistence type="inferred from homology"/>
<keyword evidence="11" id="KW-1185">Reference proteome</keyword>
<evidence type="ECO:0000256" key="2">
    <source>
        <dbReference type="ARBA" id="ARBA00007520"/>
    </source>
</evidence>
<name>A0ABT9ZQR6_9BACI</name>
<keyword evidence="6 8" id="KW-1133">Transmembrane helix</keyword>
<reference evidence="10 11" key="1">
    <citation type="submission" date="2023-07" db="EMBL/GenBank/DDBJ databases">
        <title>Genomic Encyclopedia of Type Strains, Phase IV (KMG-IV): sequencing the most valuable type-strain genomes for metagenomic binning, comparative biology and taxonomic classification.</title>
        <authorList>
            <person name="Goeker M."/>
        </authorList>
    </citation>
    <scope>NUCLEOTIDE SEQUENCE [LARGE SCALE GENOMIC DNA]</scope>
    <source>
        <strain evidence="10 11">DSM 9768</strain>
    </source>
</reference>
<feature type="transmembrane region" description="Helical" evidence="8">
    <location>
        <begin position="153"/>
        <end position="185"/>
    </location>
</feature>
<evidence type="ECO:0000256" key="7">
    <source>
        <dbReference type="ARBA" id="ARBA00023136"/>
    </source>
</evidence>
<dbReference type="InterPro" id="IPR005829">
    <property type="entry name" value="Sugar_transporter_CS"/>
</dbReference>
<sequence length="424" mass="46580">MKKKFDLIALASIPLIVTLGNSMFIPVLPTMERELDITAFQSSLIITVYSIVAIILIPISGYLSDKFGRKKVIIPSLILTGIGGAIAAFASWKLSNAYTFILLGRFIQGIGASGAFPVVIPTVGDMFDDEKDVSRGLGFIETSNTMGKVLSPILGSLFALITWFFPFVVVPAITLISILLVGFLVKPPKEQEEQKNFTEFFENFKIIFKNNARWLIGVFLIGCISMFVLFGFQFHLSNLLENQYRINGISRGLILAVPLLFLCSAAFLTGKKIGSSRNLMKWLTFSGYVLVFGSLIFIQPEQKLMFILSLMTIAGIGIGISLPCLDSLITEGIEKAERGTITSIYSSMRYIGVAAGPPAIALMMNSIPNFIYVVLSCFGGLAALASIFLIRPNERKQEDTHGLAQKITLQHNTSSLFKPKQEKD</sequence>
<keyword evidence="5 8" id="KW-0812">Transmembrane</keyword>
<evidence type="ECO:0000256" key="8">
    <source>
        <dbReference type="SAM" id="Phobius"/>
    </source>
</evidence>
<dbReference type="EMBL" id="JAUSUG010000003">
    <property type="protein sequence ID" value="MDQ0253582.1"/>
    <property type="molecule type" value="Genomic_DNA"/>
</dbReference>
<feature type="transmembrane region" description="Helical" evidence="8">
    <location>
        <begin position="248"/>
        <end position="268"/>
    </location>
</feature>
<keyword evidence="4" id="KW-1003">Cell membrane</keyword>
<comment type="caution">
    <text evidence="10">The sequence shown here is derived from an EMBL/GenBank/DDBJ whole genome shotgun (WGS) entry which is preliminary data.</text>
</comment>
<dbReference type="PANTHER" id="PTHR43124:SF3">
    <property type="entry name" value="CHLORAMPHENICOL EFFLUX PUMP RV0191"/>
    <property type="match status" value="1"/>
</dbReference>
<dbReference type="PRINTS" id="PR01035">
    <property type="entry name" value="TCRTETA"/>
</dbReference>
<feature type="transmembrane region" description="Helical" evidence="8">
    <location>
        <begin position="40"/>
        <end position="60"/>
    </location>
</feature>
<protein>
    <submittedName>
        <fullName evidence="10">ACDE family multidrug resistance protein</fullName>
    </submittedName>
</protein>
<dbReference type="Gene3D" id="1.20.1250.20">
    <property type="entry name" value="MFS general substrate transporter like domains"/>
    <property type="match status" value="1"/>
</dbReference>
<keyword evidence="3" id="KW-0813">Transport</keyword>
<evidence type="ECO:0000256" key="1">
    <source>
        <dbReference type="ARBA" id="ARBA00004651"/>
    </source>
</evidence>
<organism evidence="10 11">
    <name type="scientific">Evansella vedderi</name>
    <dbReference type="NCBI Taxonomy" id="38282"/>
    <lineage>
        <taxon>Bacteria</taxon>
        <taxon>Bacillati</taxon>
        <taxon>Bacillota</taxon>
        <taxon>Bacilli</taxon>
        <taxon>Bacillales</taxon>
        <taxon>Bacillaceae</taxon>
        <taxon>Evansella</taxon>
    </lineage>
</organism>
<dbReference type="InterPro" id="IPR036259">
    <property type="entry name" value="MFS_trans_sf"/>
</dbReference>
<evidence type="ECO:0000256" key="3">
    <source>
        <dbReference type="ARBA" id="ARBA00022448"/>
    </source>
</evidence>
<dbReference type="Pfam" id="PF07690">
    <property type="entry name" value="MFS_1"/>
    <property type="match status" value="1"/>
</dbReference>
<dbReference type="Proteomes" id="UP001230005">
    <property type="component" value="Unassembled WGS sequence"/>
</dbReference>
<accession>A0ABT9ZQR6</accession>
<dbReference type="PROSITE" id="PS50850">
    <property type="entry name" value="MFS"/>
    <property type="match status" value="1"/>
</dbReference>
<feature type="transmembrane region" description="Helical" evidence="8">
    <location>
        <begin position="346"/>
        <end position="364"/>
    </location>
</feature>
<dbReference type="InterPro" id="IPR020846">
    <property type="entry name" value="MFS_dom"/>
</dbReference>
<dbReference type="InterPro" id="IPR011701">
    <property type="entry name" value="MFS"/>
</dbReference>
<evidence type="ECO:0000313" key="10">
    <source>
        <dbReference type="EMBL" id="MDQ0253582.1"/>
    </source>
</evidence>
<feature type="domain" description="Major facilitator superfamily (MFS) profile" evidence="9">
    <location>
        <begin position="6"/>
        <end position="394"/>
    </location>
</feature>
<feature type="transmembrane region" description="Helical" evidence="8">
    <location>
        <begin position="280"/>
        <end position="298"/>
    </location>
</feature>
<evidence type="ECO:0000256" key="4">
    <source>
        <dbReference type="ARBA" id="ARBA00022475"/>
    </source>
</evidence>
<gene>
    <name evidence="10" type="ORF">J2S74_000954</name>
</gene>
<comment type="subcellular location">
    <subcellularLocation>
        <location evidence="1">Cell membrane</location>
        <topology evidence="1">Multi-pass membrane protein</topology>
    </subcellularLocation>
</comment>
<dbReference type="InterPro" id="IPR001958">
    <property type="entry name" value="Tet-R_TetA/multi-R_MdtG-like"/>
</dbReference>
<dbReference type="CDD" id="cd17474">
    <property type="entry name" value="MFS_YfmO_like"/>
    <property type="match status" value="1"/>
</dbReference>
<evidence type="ECO:0000259" key="9">
    <source>
        <dbReference type="PROSITE" id="PS50850"/>
    </source>
</evidence>
<evidence type="ECO:0000256" key="5">
    <source>
        <dbReference type="ARBA" id="ARBA00022692"/>
    </source>
</evidence>
<dbReference type="InterPro" id="IPR050189">
    <property type="entry name" value="MFS_Efflux_Transporters"/>
</dbReference>
<feature type="transmembrane region" description="Helical" evidence="8">
    <location>
        <begin position="7"/>
        <end position="28"/>
    </location>
</feature>
<evidence type="ECO:0000256" key="6">
    <source>
        <dbReference type="ARBA" id="ARBA00022989"/>
    </source>
</evidence>